<dbReference type="Proteomes" id="UP000093000">
    <property type="component" value="Unassembled WGS sequence"/>
</dbReference>
<evidence type="ECO:0000259" key="9">
    <source>
        <dbReference type="PROSITE" id="PS50166"/>
    </source>
</evidence>
<dbReference type="Pfam" id="PF18806">
    <property type="entry name" value="Importin_rep_3"/>
    <property type="match status" value="1"/>
</dbReference>
<evidence type="ECO:0000256" key="5">
    <source>
        <dbReference type="ARBA" id="ARBA00022448"/>
    </source>
</evidence>
<dbReference type="PANTHER" id="PTHR12363:SF33">
    <property type="entry name" value="IMPORTIN-13"/>
    <property type="match status" value="1"/>
</dbReference>
<dbReference type="Pfam" id="PF03810">
    <property type="entry name" value="IBN_N"/>
    <property type="match status" value="1"/>
</dbReference>
<evidence type="ECO:0000256" key="6">
    <source>
        <dbReference type="ARBA" id="ARBA00022737"/>
    </source>
</evidence>
<keyword evidence="6" id="KW-0677">Repeat</keyword>
<dbReference type="OrthoDB" id="2016913at2759"/>
<dbReference type="InterPro" id="IPR013598">
    <property type="entry name" value="Exportin-1/Importin-b-like"/>
</dbReference>
<evidence type="ECO:0000256" key="7">
    <source>
        <dbReference type="ARBA" id="ARBA00022927"/>
    </source>
</evidence>
<dbReference type="GO" id="GO:0006606">
    <property type="term" value="P:protein import into nucleus"/>
    <property type="evidence" value="ECO:0007669"/>
    <property type="project" value="TreeGrafter"/>
</dbReference>
<dbReference type="SMART" id="SM00913">
    <property type="entry name" value="IBN_N"/>
    <property type="match status" value="1"/>
</dbReference>
<evidence type="ECO:0000256" key="8">
    <source>
        <dbReference type="ARBA" id="ARBA00023242"/>
    </source>
</evidence>
<dbReference type="Gene3D" id="1.25.10.10">
    <property type="entry name" value="Leucine-rich Repeat Variant"/>
    <property type="match status" value="1"/>
</dbReference>
<evidence type="ECO:0000256" key="3">
    <source>
        <dbReference type="ARBA" id="ARBA00011422"/>
    </source>
</evidence>
<dbReference type="InterPro" id="IPR051345">
    <property type="entry name" value="Importin_beta-like_NTR"/>
</dbReference>
<name>A0A1C7N2X2_9FUNG</name>
<reference evidence="10 11" key="1">
    <citation type="submission" date="2016-03" db="EMBL/GenBank/DDBJ databases">
        <title>Choanephora cucurbitarum.</title>
        <authorList>
            <person name="Min B."/>
            <person name="Park H."/>
            <person name="Park J.-H."/>
            <person name="Shin H.-D."/>
            <person name="Choi I.-G."/>
        </authorList>
    </citation>
    <scope>NUCLEOTIDE SEQUENCE [LARGE SCALE GENOMIC DNA]</scope>
    <source>
        <strain evidence="10 11">KUS-F28377</strain>
    </source>
</reference>
<dbReference type="InterPro" id="IPR040520">
    <property type="entry name" value="Importin_rep_3"/>
</dbReference>
<feature type="domain" description="Importin N-terminal" evidence="9">
    <location>
        <begin position="28"/>
        <end position="93"/>
    </location>
</feature>
<evidence type="ECO:0000313" key="10">
    <source>
        <dbReference type="EMBL" id="OBZ83452.1"/>
    </source>
</evidence>
<comment type="caution">
    <text evidence="10">The sequence shown here is derived from an EMBL/GenBank/DDBJ whole genome shotgun (WGS) entry which is preliminary data.</text>
</comment>
<dbReference type="GO" id="GO:0005737">
    <property type="term" value="C:cytoplasm"/>
    <property type="evidence" value="ECO:0007669"/>
    <property type="project" value="TreeGrafter"/>
</dbReference>
<comment type="subcellular location">
    <subcellularLocation>
        <location evidence="1">Nucleus</location>
    </subcellularLocation>
</comment>
<comment type="subunit">
    <text evidence="3">Interacts with UBC9, RAN, RBM8A, eIF-1A and PAX6.</text>
</comment>
<dbReference type="Pfam" id="PF24140">
    <property type="entry name" value="TPR_TNPO3_IPO13_3rd"/>
    <property type="match status" value="1"/>
</dbReference>
<dbReference type="InterPro" id="IPR040709">
    <property type="entry name" value="Importin_rep_1"/>
</dbReference>
<dbReference type="EMBL" id="LUGH01000661">
    <property type="protein sequence ID" value="OBZ83452.1"/>
    <property type="molecule type" value="Genomic_DNA"/>
</dbReference>
<dbReference type="Pfam" id="PF08389">
    <property type="entry name" value="Xpo1"/>
    <property type="match status" value="1"/>
</dbReference>
<dbReference type="PROSITE" id="PS50166">
    <property type="entry name" value="IMPORTIN_B_NT"/>
    <property type="match status" value="1"/>
</dbReference>
<organism evidence="10 11">
    <name type="scientific">Choanephora cucurbitarum</name>
    <dbReference type="NCBI Taxonomy" id="101091"/>
    <lineage>
        <taxon>Eukaryota</taxon>
        <taxon>Fungi</taxon>
        <taxon>Fungi incertae sedis</taxon>
        <taxon>Mucoromycota</taxon>
        <taxon>Mucoromycotina</taxon>
        <taxon>Mucoromycetes</taxon>
        <taxon>Mucorales</taxon>
        <taxon>Mucorineae</taxon>
        <taxon>Choanephoraceae</taxon>
        <taxon>Choanephoroideae</taxon>
        <taxon>Choanephora</taxon>
    </lineage>
</organism>
<keyword evidence="5" id="KW-0813">Transport</keyword>
<dbReference type="InterPro" id="IPR011989">
    <property type="entry name" value="ARM-like"/>
</dbReference>
<dbReference type="InterPro" id="IPR016024">
    <property type="entry name" value="ARM-type_fold"/>
</dbReference>
<dbReference type="InterPro" id="IPR001494">
    <property type="entry name" value="Importin-beta_N"/>
</dbReference>
<gene>
    <name evidence="10" type="primary">Ipo13</name>
    <name evidence="10" type="ORF">A0J61_08500</name>
</gene>
<dbReference type="SUPFAM" id="SSF48371">
    <property type="entry name" value="ARM repeat"/>
    <property type="match status" value="1"/>
</dbReference>
<protein>
    <recommendedName>
        <fullName evidence="4">Importin-13</fullName>
    </recommendedName>
</protein>
<evidence type="ECO:0000256" key="1">
    <source>
        <dbReference type="ARBA" id="ARBA00004123"/>
    </source>
</evidence>
<dbReference type="AlphaFoldDB" id="A0A1C7N2X2"/>
<dbReference type="GO" id="GO:0031267">
    <property type="term" value="F:small GTPase binding"/>
    <property type="evidence" value="ECO:0007669"/>
    <property type="project" value="InterPro"/>
</dbReference>
<keyword evidence="11" id="KW-1185">Reference proteome</keyword>
<dbReference type="GO" id="GO:0005634">
    <property type="term" value="C:nucleus"/>
    <property type="evidence" value="ECO:0007669"/>
    <property type="project" value="UniProtKB-SubCell"/>
</dbReference>
<evidence type="ECO:0000256" key="2">
    <source>
        <dbReference type="ARBA" id="ARBA00007991"/>
    </source>
</evidence>
<keyword evidence="7" id="KW-0653">Protein transport</keyword>
<dbReference type="Pfam" id="PF18773">
    <property type="entry name" value="Importin_rep"/>
    <property type="match status" value="1"/>
</dbReference>
<dbReference type="PANTHER" id="PTHR12363">
    <property type="entry name" value="TRANSPORTIN 3 AND IMPORTIN 13"/>
    <property type="match status" value="1"/>
</dbReference>
<dbReference type="InParanoid" id="A0A1C7N2X2"/>
<evidence type="ECO:0000256" key="4">
    <source>
        <dbReference type="ARBA" id="ARBA00016020"/>
    </source>
</evidence>
<proteinExistence type="inferred from homology"/>
<dbReference type="FunCoup" id="A0A1C7N2X2">
    <property type="interactions" value="225"/>
</dbReference>
<dbReference type="InterPro" id="IPR057942">
    <property type="entry name" value="TPR_TNPO3_IPO13_3rd"/>
</dbReference>
<comment type="similarity">
    <text evidence="2">Belongs to the importin beta family.</text>
</comment>
<dbReference type="STRING" id="101091.A0A1C7N2X2"/>
<evidence type="ECO:0000313" key="11">
    <source>
        <dbReference type="Proteomes" id="UP000093000"/>
    </source>
</evidence>
<keyword evidence="8" id="KW-0539">Nucleus</keyword>
<sequence length="982" mass="111324">MEIQSIAQVEGLIQQLYSLSDPLVTKQIQDQLQILQKQPFAWEIASQLLSSQSDQCRFFGALTFQVKITRDWETLSENRRMWLKDELLGWIVRLCGGPAFVVTKLCLALIAYAFHTVPDEWPNFITSTIDAFQMGSQAYQIPPDTLHYLILEFLTLVPEEVQNANLIGGRKLQLIGQLKEGIPLALSTISALLFSVEIQPVVQQKAMRCLQSWIQYGFDLEKGYPILQQVMSLLGNEDVFEQATEVLLESMQQSNWAKYQTYRNDLLTCFTSQGMREKFETSIAEEDEETARLLAKLFSTFGETYTDFIVMQLARPDVEWLMHMIMQLTGFQGYFPVDQEVSEIPLNFWYIMQETLFDENILPIREPTAADQEDAEKKVWMIKCGQTAIAIYKQLVKVLIQNARYPDDSTWNSWNKDVKDKFKIWRRDLGDTMINPYYVLRDEMLQILLDHIAYIINQWASLPDASQLLEATLFCLKSITEEISPEENVYIQQLFGLDILGRFPNNCSARLTNTSLLLMGSLADWLKVHPQFLGPVMNYIVPCLSDRSLALAASSAFSDICDNCRESLVNELDNLMHVYAAMSKSQIKVNFMQKVVESVADVIQVLPPDRAMAPLMTLAGDILQGISSALKSVDTDPQAAHDAVLVQLQYLTACCRGIQSPNDDYQSLIQRNSSYDTFAAGHSAALYAHIEGFQEITFAIRELTAQITQVWSSDEAIVKALSTFLEQGMRSTSPLLSLSFHDLVVLIEKSYSTAPYACWLNTASMMMTVYGGQEHNKERLRDLLGSVTNKTTEFINGTEAMEQYPDVVDNYFGLLSRAITRCPFSFYRLPTSMIDTIFMFVIAGMGQQERLALKAALNFMSDFISQDYQENSEIAQVMDGIMNNMGIRIMEQLLLGIGGRVPRSFASPLVDLLFKLIGKYLQLCRQWMQSLLANDGFPSSLATPSDKEAFMKGVLSTRSPKRFKEHTNTFSIKCRGLGNTSF</sequence>
<accession>A0A1C7N2X2</accession>